<evidence type="ECO:0000313" key="16">
    <source>
        <dbReference type="Proteomes" id="UP000245761"/>
    </source>
</evidence>
<evidence type="ECO:0000313" key="15">
    <source>
        <dbReference type="Proteomes" id="UP000239554"/>
    </source>
</evidence>
<organism evidence="9 18">
    <name type="scientific">Escherichia coli</name>
    <dbReference type="NCBI Taxonomy" id="562"/>
    <lineage>
        <taxon>Bacteria</taxon>
        <taxon>Pseudomonadati</taxon>
        <taxon>Pseudomonadota</taxon>
        <taxon>Gammaproteobacteria</taxon>
        <taxon>Enterobacterales</taxon>
        <taxon>Enterobacteriaceae</taxon>
        <taxon>Escherichia</taxon>
    </lineage>
</organism>
<dbReference type="Proteomes" id="UP000284508">
    <property type="component" value="Unassembled WGS sequence"/>
</dbReference>
<evidence type="ECO:0000313" key="18">
    <source>
        <dbReference type="Proteomes" id="UP000253687"/>
    </source>
</evidence>
<protein>
    <submittedName>
        <fullName evidence="9">Uncharacterized protein</fullName>
    </submittedName>
</protein>
<evidence type="ECO:0000313" key="20">
    <source>
        <dbReference type="Proteomes" id="UP000284508"/>
    </source>
</evidence>
<reference evidence="7 16" key="8">
    <citation type="submission" date="2018-04" db="EMBL/GenBank/DDBJ databases">
        <title>Draft Genomic Sequencing Of Potential Extraintestinal Pathogenic Escherichia coli B8S56 Isolated from Retail Chicken Skin.</title>
        <authorList>
            <person name="Xu A."/>
            <person name="Tilman S."/>
            <person name="Wisser-Parker K."/>
            <person name="Scullen O.J."/>
            <person name="Sommers C."/>
        </authorList>
    </citation>
    <scope>NUCLEOTIDE SEQUENCE [LARGE SCALE GENOMIC DNA]</scope>
    <source>
        <strain evidence="7 16">B8S56</strain>
    </source>
</reference>
<evidence type="ECO:0000313" key="12">
    <source>
        <dbReference type="EMBL" id="TXU28606.1"/>
    </source>
</evidence>
<evidence type="ECO:0000313" key="11">
    <source>
        <dbReference type="EMBL" id="RVE15741.1"/>
    </source>
</evidence>
<reference evidence="9 18" key="11">
    <citation type="submission" date="2018-07" db="EMBL/GenBank/DDBJ databases">
        <title>Whole Genome Sequence Analysis of Avian Pathogenic E. coli - An Australian Perspective.</title>
        <authorList>
            <person name="Cummins M.L."/>
            <person name="Reid C.J."/>
            <person name="Roy Chowdhury P."/>
            <person name="Bushell R."/>
            <person name="Esbert N."/>
            <person name="Tivendale K.A."/>
            <person name="Noormohammadi A.H."/>
            <person name="Islam S."/>
            <person name="Marenda M.S."/>
            <person name="Browning G.F."/>
            <person name="Markham P.F."/>
            <person name="Djordjevic S.P."/>
        </authorList>
    </citation>
    <scope>NUCLEOTIDE SEQUENCE [LARGE SCALE GENOMIC DNA]</scope>
    <source>
        <strain evidence="9 18">AVC211</strain>
    </source>
</reference>
<reference evidence="8 17" key="9">
    <citation type="submission" date="2018-05" db="EMBL/GenBank/DDBJ databases">
        <title>Genomic sequencing of EHEC O26 New European Clone.</title>
        <authorList>
            <person name="Karnisova L."/>
            <person name="Nunvar J."/>
            <person name="Marejkova M."/>
            <person name="Mellmann A."/>
            <person name="Drevinek P."/>
            <person name="Blahova K."/>
            <person name="Bielaszewska M."/>
        </authorList>
    </citation>
    <scope>NUCLEOTIDE SEQUENCE [LARGE SCALE GENOMIC DNA]</scope>
    <source>
        <strain evidence="8 17">14-391</strain>
    </source>
</reference>
<dbReference type="Proteomes" id="UP000248865">
    <property type="component" value="Unassembled WGS sequence"/>
</dbReference>
<evidence type="ECO:0000313" key="10">
    <source>
        <dbReference type="EMBL" id="RIB37991.1"/>
    </source>
</evidence>
<accession>A0A0A0GU51</accession>
<evidence type="ECO:0000313" key="5">
    <source>
        <dbReference type="EMBL" id="OZP01491.1"/>
    </source>
</evidence>
<evidence type="ECO:0000313" key="9">
    <source>
        <dbReference type="EMBL" id="RDA43146.1"/>
    </source>
</evidence>
<reference evidence="1 14" key="5">
    <citation type="submission" date="2017-10" db="EMBL/GenBank/DDBJ databases">
        <title>Genome and in vitro analysis of Escherichia coli resistant to antibiotic.</title>
        <authorList>
            <person name="Pereira U.P."/>
            <person name="Facimoto C.T."/>
            <person name="Campos P.A."/>
            <person name="Araujo B.F."/>
            <person name="Royer S."/>
            <person name="Goncalves I.R."/>
            <person name="Ferreira M.L."/>
            <person name="Gontijo P."/>
            <person name="Ribas R.M."/>
        </authorList>
    </citation>
    <scope>NUCLEOTIDE SEQUENCE [LARGE SCALE GENOMIC DNA]</scope>
    <source>
        <strain evidence="1 14">UFU_EC98</strain>
    </source>
</reference>
<gene>
    <name evidence="6" type="ORF">ABE91_002305</name>
    <name evidence="2" type="ORF">C3F40_13490</name>
    <name evidence="5" type="ORF">CG702_19790</name>
    <name evidence="11" type="ORF">CIG67_04335</name>
    <name evidence="1" type="ORF">CQ842_08480</name>
    <name evidence="10" type="ORF">D3C88_31555</name>
    <name evidence="12" type="ORF">D4N09_26070</name>
    <name evidence="7" type="ORF">DD762_10410</name>
    <name evidence="8" type="ORF">DIV22_03530</name>
    <name evidence="3" type="ORF">DL968_13685</name>
    <name evidence="4" type="ORF">DNX30_03735</name>
    <name evidence="9" type="ORF">DTL43_03005</name>
</gene>
<dbReference type="AlphaFoldDB" id="A0A0A0GU51"/>
<evidence type="ECO:0000313" key="6">
    <source>
        <dbReference type="EMBL" id="PBN77315.1"/>
    </source>
</evidence>
<proteinExistence type="predicted"/>
<reference evidence="5 19" key="3">
    <citation type="submission" date="2017-07" db="EMBL/GenBank/DDBJ databases">
        <authorList>
            <person name="Zhi S."/>
            <person name="Banting G."/>
            <person name="Neumann N."/>
        </authorList>
    </citation>
    <scope>NUCLEOTIDE SEQUENCE [LARGE SCALE GENOMIC DNA]</scope>
    <source>
        <strain evidence="5 19">WW41</strain>
    </source>
</reference>
<evidence type="ECO:0000313" key="1">
    <source>
        <dbReference type="EMBL" id="ATP23632.1"/>
    </source>
</evidence>
<accession>A0A236G799</accession>
<dbReference type="Proteomes" id="UP000264870">
    <property type="component" value="Unassembled WGS sequence"/>
</dbReference>
<dbReference type="Proteomes" id="UP000245761">
    <property type="component" value="Unassembled WGS sequence"/>
</dbReference>
<evidence type="ECO:0000313" key="2">
    <source>
        <dbReference type="EMBL" id="AUY02707.1"/>
    </source>
</evidence>
<dbReference type="Proteomes" id="UP000288459">
    <property type="component" value="Unassembled WGS sequence"/>
</dbReference>
<dbReference type="Proteomes" id="UP000239554">
    <property type="component" value="Chromosome"/>
</dbReference>
<sequence>MDVMNKREWLWKMSINTVVPGVQGKPHMLLNVRSAQNDAPITSGCFT</sequence>
<reference evidence="12 22" key="12">
    <citation type="submission" date="2018-09" db="EMBL/GenBank/DDBJ databases">
        <title>Persistent metagenomic signatures of early life antibiotic treatment in the infant gut microbiota and resistome.</title>
        <authorList>
            <person name="Gasparrini A.J."/>
        </authorList>
    </citation>
    <scope>NUCLEOTIDE SEQUENCE [LARGE SCALE GENOMIC DNA]</scope>
    <source>
        <strain evidence="12 22">T0181B.E-10</strain>
    </source>
</reference>
<evidence type="ECO:0000313" key="19">
    <source>
        <dbReference type="Proteomes" id="UP000264870"/>
    </source>
</evidence>
<accession>A0A2A2XNM3</accession>
<reference evidence="2 15" key="7">
    <citation type="journal article" date="2018" name="MBio">
        <title>Genomic Analysis of Hospital Plumbing Reveals Diverse Reservoir of Bacterial Plasmids Conferring Carbapenem Resistance.</title>
        <authorList>
            <consortium name="NISC Comparative Sequencing Program"/>
            <person name="Weingarten R.A."/>
            <person name="Johnson R.C."/>
            <person name="Conlan S."/>
            <person name="Ramsburg A.M."/>
            <person name="Dekker J.P."/>
            <person name="Lau A.F."/>
            <person name="Khil P."/>
            <person name="Odom R.T."/>
            <person name="Deming C."/>
            <person name="Park M."/>
            <person name="Thomas P.J."/>
            <person name="Henderson D.K."/>
            <person name="Palmore T.N."/>
            <person name="Segre J.A."/>
            <person name="Frank K.M."/>
        </authorList>
    </citation>
    <scope>NUCLEOTIDE SEQUENCE [LARGE SCALE GENOMIC DNA]</scope>
    <source>
        <strain evidence="2 15">ECONIH4</strain>
    </source>
</reference>
<dbReference type="EMBL" id="QFSS01000011">
    <property type="protein sequence ID" value="PZZ73674.1"/>
    <property type="molecule type" value="Genomic_DNA"/>
</dbReference>
<evidence type="ECO:0000313" key="8">
    <source>
        <dbReference type="EMBL" id="PZZ73674.1"/>
    </source>
</evidence>
<dbReference type="EMBL" id="CP024092">
    <property type="protein sequence ID" value="ATP23632.1"/>
    <property type="molecule type" value="Genomic_DNA"/>
</dbReference>
<dbReference type="EMBL" id="NNAK01000057">
    <property type="protein sequence ID" value="OZP01491.1"/>
    <property type="molecule type" value="Genomic_DNA"/>
</dbReference>
<dbReference type="Proteomes" id="UP000460654">
    <property type="component" value="Unassembled WGS sequence"/>
</dbReference>
<evidence type="ECO:0000313" key="7">
    <source>
        <dbReference type="EMBL" id="PWH61390.1"/>
    </source>
</evidence>
<dbReference type="EMBL" id="CP026399">
    <property type="protein sequence ID" value="AUY02707.1"/>
    <property type="molecule type" value="Genomic_DNA"/>
</dbReference>
<reference evidence="11 21" key="4">
    <citation type="submission" date="2017-08" db="EMBL/GenBank/DDBJ databases">
        <title>Sequencing of Escherichia coli CCPM 6219.</title>
        <authorList>
            <person name="Liu S.-L."/>
            <person name="Zhou Y.-J."/>
            <person name="Zhao M.-F."/>
        </authorList>
    </citation>
    <scope>NUCLEOTIDE SEQUENCE [LARGE SCALE GENOMIC DNA]</scope>
    <source>
        <strain evidence="11 21">CCPM 6219</strain>
    </source>
</reference>
<reference evidence="3" key="10">
    <citation type="submission" date="2018-05" db="EMBL/GenBank/DDBJ databases">
        <authorList>
            <person name="Ashton P.M."/>
            <person name="Dallman T."/>
            <person name="Nair S."/>
            <person name="De Pinna E."/>
            <person name="Peters T."/>
            <person name="Grant K."/>
        </authorList>
    </citation>
    <scope>NUCLEOTIDE SEQUENCE</scope>
    <source>
        <strain evidence="3">412057</strain>
        <strain evidence="4">462023</strain>
    </source>
</reference>
<reference evidence="6" key="2">
    <citation type="submission" date="2017-03" db="EMBL/GenBank/DDBJ databases">
        <title>The mobilome is the main driver of stx2-positive O26:H11 Escherichia coli strains evolution.</title>
        <authorList>
            <person name="Delannoy S."/>
            <person name="Mariani-Kurkdjian P."/>
            <person name="Webb H.E."/>
            <person name="Bonacorsi S."/>
            <person name="Fach P."/>
        </authorList>
    </citation>
    <scope>NUCLEOTIDE SEQUENCE</scope>
    <source>
        <strain evidence="6">34870</strain>
    </source>
</reference>
<dbReference type="Proteomes" id="UP000885382">
    <property type="component" value="Unassembled WGS sequence"/>
</dbReference>
<dbReference type="Proteomes" id="UP000253687">
    <property type="component" value="Unassembled WGS sequence"/>
</dbReference>
<dbReference type="EMBL" id="NPIM01000085">
    <property type="protein sequence ID" value="RVE15741.1"/>
    <property type="molecule type" value="Genomic_DNA"/>
</dbReference>
<dbReference type="Proteomes" id="UP000036331">
    <property type="component" value="Unassembled WGS sequence"/>
</dbReference>
<reference evidence="10 20" key="6">
    <citation type="journal article" date="2018" name="BMC Microbiol.">
        <title>Genome sequencing of strains of the most prevalent clonal group of O1:K1:H7 Escherichia coli that causes neonatal meningitis in France.</title>
        <authorList>
            <person name="Geslain G."/>
            <person name="Birgy A."/>
            <person name="Adiba S."/>
            <person name="Magnan M."/>
            <person name="Courroux C."/>
            <person name="Levy C."/>
            <person name="Cohen R."/>
            <person name="Bidet P."/>
            <person name="Bonacorsi S."/>
        </authorList>
    </citation>
    <scope>NUCLEOTIDE SEQUENCE [LARGE SCALE GENOMIC DNA]</scope>
    <source>
        <strain evidence="10 20">S308</strain>
    </source>
</reference>
<evidence type="ECO:0000313" key="21">
    <source>
        <dbReference type="Proteomes" id="UP000288459"/>
    </source>
</evidence>
<dbReference type="EMBL" id="QEMT01000014">
    <property type="protein sequence ID" value="PWH61390.1"/>
    <property type="molecule type" value="Genomic_DNA"/>
</dbReference>
<dbReference type="EMBL" id="QYOH01000134">
    <property type="protein sequence ID" value="TXU28606.1"/>
    <property type="molecule type" value="Genomic_DNA"/>
</dbReference>
<dbReference type="EMBL" id="RTJF01000002">
    <property type="protein sequence ID" value="MJL91880.1"/>
    <property type="molecule type" value="Genomic_DNA"/>
</dbReference>
<accession>A0A200M9S8</accession>
<dbReference type="EMBL" id="QOGZ01000002">
    <property type="protein sequence ID" value="RDA43146.1"/>
    <property type="molecule type" value="Genomic_DNA"/>
</dbReference>
<evidence type="ECO:0000313" key="14">
    <source>
        <dbReference type="Proteomes" id="UP000225264"/>
    </source>
</evidence>
<evidence type="ECO:0000313" key="22">
    <source>
        <dbReference type="Proteomes" id="UP000460654"/>
    </source>
</evidence>
<dbReference type="EMBL" id="QXHA01001900">
    <property type="protein sequence ID" value="RIB37991.1"/>
    <property type="molecule type" value="Genomic_DNA"/>
</dbReference>
<evidence type="ECO:0000313" key="17">
    <source>
        <dbReference type="Proteomes" id="UP000248865"/>
    </source>
</evidence>
<dbReference type="EMBL" id="AAVTXU010000050">
    <property type="protein sequence ID" value="EGE1988665.1"/>
    <property type="molecule type" value="Genomic_DNA"/>
</dbReference>
<evidence type="ECO:0000313" key="13">
    <source>
        <dbReference type="Proteomes" id="UP000036331"/>
    </source>
</evidence>
<dbReference type="EMBL" id="LDXE02000001">
    <property type="protein sequence ID" value="PBN77315.1"/>
    <property type="molecule type" value="Genomic_DNA"/>
</dbReference>
<evidence type="ECO:0000313" key="3">
    <source>
        <dbReference type="EMBL" id="EGE1988665.1"/>
    </source>
</evidence>
<evidence type="ECO:0000313" key="4">
    <source>
        <dbReference type="EMBL" id="MJL91880.1"/>
    </source>
</evidence>
<dbReference type="Proteomes" id="UP000854059">
    <property type="component" value="Unassembled WGS sequence"/>
</dbReference>
<name>A0A0A0GU51_ECOLX</name>
<reference evidence="6 13" key="1">
    <citation type="journal article" date="2015" name="Genome Announc.">
        <title>Draft Genome Sequences of Human-Pathogenic Escherichia coli O26:H11 Strains Carrying the stx2 Gene Only and Circulating in France.</title>
        <authorList>
            <person name="Delannoy S."/>
            <person name="Mariani-Kurkdjian P."/>
            <person name="Bonacorsi S."/>
            <person name="Liguori S."/>
            <person name="Ison S.A."/>
            <person name="Fach P."/>
        </authorList>
    </citation>
    <scope>NUCLEOTIDE SEQUENCE [LARGE SCALE GENOMIC DNA]</scope>
    <source>
        <strain evidence="6 13">34870</strain>
    </source>
</reference>